<feature type="transmembrane region" description="Helical" evidence="11">
    <location>
        <begin position="736"/>
        <end position="762"/>
    </location>
</feature>
<dbReference type="OrthoDB" id="10029326at2759"/>
<dbReference type="InterPro" id="IPR050562">
    <property type="entry name" value="FAD_mOase_fung"/>
</dbReference>
<keyword evidence="5 11" id="KW-0812">Transmembrane</keyword>
<feature type="domain" description="FAD-binding" evidence="12">
    <location>
        <begin position="8"/>
        <end position="172"/>
    </location>
</feature>
<dbReference type="AlphaFoldDB" id="A0A8H4KNW7"/>
<evidence type="ECO:0000256" key="11">
    <source>
        <dbReference type="SAM" id="Phobius"/>
    </source>
</evidence>
<evidence type="ECO:0000313" key="14">
    <source>
        <dbReference type="Proteomes" id="UP000605986"/>
    </source>
</evidence>
<keyword evidence="14" id="KW-1185">Reference proteome</keyword>
<feature type="transmembrane region" description="Helical" evidence="11">
    <location>
        <begin position="708"/>
        <end position="724"/>
    </location>
</feature>
<dbReference type="GO" id="GO:0071949">
    <property type="term" value="F:FAD binding"/>
    <property type="evidence" value="ECO:0007669"/>
    <property type="project" value="InterPro"/>
</dbReference>
<evidence type="ECO:0000256" key="2">
    <source>
        <dbReference type="ARBA" id="ARBA00004370"/>
    </source>
</evidence>
<organism evidence="13 14">
    <name type="scientific">Fusarium austroafricanum</name>
    <dbReference type="NCBI Taxonomy" id="2364996"/>
    <lineage>
        <taxon>Eukaryota</taxon>
        <taxon>Fungi</taxon>
        <taxon>Dikarya</taxon>
        <taxon>Ascomycota</taxon>
        <taxon>Pezizomycotina</taxon>
        <taxon>Sordariomycetes</taxon>
        <taxon>Hypocreomycetidae</taxon>
        <taxon>Hypocreales</taxon>
        <taxon>Nectriaceae</taxon>
        <taxon>Fusarium</taxon>
        <taxon>Fusarium concolor species complex</taxon>
    </lineage>
</organism>
<accession>A0A8H4KNW7</accession>
<evidence type="ECO:0000256" key="5">
    <source>
        <dbReference type="ARBA" id="ARBA00022692"/>
    </source>
</evidence>
<feature type="transmembrane region" description="Helical" evidence="11">
    <location>
        <begin position="430"/>
        <end position="448"/>
    </location>
</feature>
<sequence>MSHERHFKVVIVGASVAGLSLANMLQANGINYVVLEAYPIVAPQVGASIGMLPHGNRILDQLGLYGKVMEIAPPVKVFNFRNMTGSTLAQHQEMDQRLIERHGYPMVFLDRQMLIKILYDNIEDKSKILTNKRVVQVKLIDSGFEAITSDRTSITGDILVGADGVHSTVRSEMWHLAESLSPGRFDPYEHEAPPCDYSCIFGISEPCPGINTGDLHCVFRDSSSYLVVGGPEGRVYWFRFQQLPKRLQGSGIPRYTNSDLEKALSESADDNILPDLKFSRLWSFDRIITLGDSAHKFHPVGGQGGNAAMESVALLTNNLVKALGQSTSGHLSPSQVEAIFADVQSRRKSRLAFNHRYSNSRAHTEALDTPLKRFVALQLIPLVDEQVVTLSYCSQHPGGEMLDMIPVPLHKNLIPYKQELLGEPRSRGCIQWILVAVYGILLVVASFARRNASNQSSSNVSSTLDLYQIFDTLVRGHLIFQNQLSFDYTLDWLSDLPLSQLYAFGQFVQPIAIIIIEGYRGRNRLTPLGLPILWLILIQYAGLGVAMPLYFLVYTLVSDLEFYWWPLRRLVPLLDASTLIVATSFGEPIRIALVFNSLTNATIPEAFQRARWISFLIVPVIAYGFRLLIKRNYPLTGTKSGLDLETHGLMKIFLRFATCGAFGHWFGIVGFLKDFDTLSIPSQLSSIGLQTLLNAFCQTIQAILEDGFWVYCLASYIWTVQAIWDLQRVGRARARAFNAAFGVLLSFIAFGPGASLSGVWFMREYAMFRTNFHEEEEEVHYEMMS</sequence>
<evidence type="ECO:0000256" key="8">
    <source>
        <dbReference type="ARBA" id="ARBA00023002"/>
    </source>
</evidence>
<keyword evidence="6" id="KW-0274">FAD</keyword>
<dbReference type="SUPFAM" id="SSF51905">
    <property type="entry name" value="FAD/NAD(P)-binding domain"/>
    <property type="match status" value="1"/>
</dbReference>
<proteinExistence type="inferred from homology"/>
<feature type="transmembrane region" description="Helical" evidence="11">
    <location>
        <begin position="532"/>
        <end position="557"/>
    </location>
</feature>
<feature type="domain" description="FAD-binding" evidence="12">
    <location>
        <begin position="281"/>
        <end position="324"/>
    </location>
</feature>
<dbReference type="GO" id="GO:0004497">
    <property type="term" value="F:monooxygenase activity"/>
    <property type="evidence" value="ECO:0007669"/>
    <property type="project" value="UniProtKB-KW"/>
</dbReference>
<dbReference type="GO" id="GO:0016020">
    <property type="term" value="C:membrane"/>
    <property type="evidence" value="ECO:0007669"/>
    <property type="project" value="UniProtKB-SubCell"/>
</dbReference>
<evidence type="ECO:0000256" key="10">
    <source>
        <dbReference type="ARBA" id="ARBA00023136"/>
    </source>
</evidence>
<evidence type="ECO:0000256" key="9">
    <source>
        <dbReference type="ARBA" id="ARBA00023033"/>
    </source>
</evidence>
<keyword evidence="8" id="KW-0560">Oxidoreductase</keyword>
<evidence type="ECO:0000313" key="13">
    <source>
        <dbReference type="EMBL" id="KAF4452829.1"/>
    </source>
</evidence>
<keyword evidence="7 11" id="KW-1133">Transmembrane helix</keyword>
<keyword evidence="10 11" id="KW-0472">Membrane</keyword>
<keyword evidence="4" id="KW-0285">Flavoprotein</keyword>
<evidence type="ECO:0000256" key="4">
    <source>
        <dbReference type="ARBA" id="ARBA00022630"/>
    </source>
</evidence>
<dbReference type="EMBL" id="JAADJG010000174">
    <property type="protein sequence ID" value="KAF4452829.1"/>
    <property type="molecule type" value="Genomic_DNA"/>
</dbReference>
<dbReference type="Gene3D" id="3.50.50.60">
    <property type="entry name" value="FAD/NAD(P)-binding domain"/>
    <property type="match status" value="1"/>
</dbReference>
<name>A0A8H4KNW7_9HYPO</name>
<evidence type="ECO:0000256" key="6">
    <source>
        <dbReference type="ARBA" id="ARBA00022827"/>
    </source>
</evidence>
<dbReference type="InterPro" id="IPR036188">
    <property type="entry name" value="FAD/NAD-bd_sf"/>
</dbReference>
<dbReference type="Proteomes" id="UP000605986">
    <property type="component" value="Unassembled WGS sequence"/>
</dbReference>
<gene>
    <name evidence="13" type="ORF">F53441_4383</name>
</gene>
<protein>
    <recommendedName>
        <fullName evidence="12">FAD-binding domain-containing protein</fullName>
    </recommendedName>
</protein>
<dbReference type="PRINTS" id="PR00420">
    <property type="entry name" value="RNGMNOXGNASE"/>
</dbReference>
<evidence type="ECO:0000256" key="7">
    <source>
        <dbReference type="ARBA" id="ARBA00022989"/>
    </source>
</evidence>
<dbReference type="PANTHER" id="PTHR47356:SF2">
    <property type="entry name" value="FAD-BINDING DOMAIN-CONTAINING PROTEIN-RELATED"/>
    <property type="match status" value="1"/>
</dbReference>
<feature type="transmembrane region" description="Helical" evidence="11">
    <location>
        <begin position="610"/>
        <end position="629"/>
    </location>
</feature>
<dbReference type="InterPro" id="IPR002938">
    <property type="entry name" value="FAD-bd"/>
</dbReference>
<comment type="cofactor">
    <cofactor evidence="1">
        <name>FAD</name>
        <dbReference type="ChEBI" id="CHEBI:57692"/>
    </cofactor>
</comment>
<evidence type="ECO:0000259" key="12">
    <source>
        <dbReference type="Pfam" id="PF01494"/>
    </source>
</evidence>
<comment type="similarity">
    <text evidence="3">Belongs to the paxM FAD-dependent monooxygenase family.</text>
</comment>
<dbReference type="PANTHER" id="PTHR47356">
    <property type="entry name" value="FAD-DEPENDENT MONOOXYGENASE ASQG-RELATED"/>
    <property type="match status" value="1"/>
</dbReference>
<dbReference type="Pfam" id="PF01494">
    <property type="entry name" value="FAD_binding_3"/>
    <property type="match status" value="2"/>
</dbReference>
<comment type="caution">
    <text evidence="13">The sequence shown here is derived from an EMBL/GenBank/DDBJ whole genome shotgun (WGS) entry which is preliminary data.</text>
</comment>
<evidence type="ECO:0000256" key="3">
    <source>
        <dbReference type="ARBA" id="ARBA00007992"/>
    </source>
</evidence>
<comment type="subcellular location">
    <subcellularLocation>
        <location evidence="2">Membrane</location>
    </subcellularLocation>
</comment>
<reference evidence="13" key="1">
    <citation type="submission" date="2020-01" db="EMBL/GenBank/DDBJ databases">
        <title>Identification and distribution of gene clusters putatively required for synthesis of sphingolipid metabolism inhibitors in phylogenetically diverse species of the filamentous fungus Fusarium.</title>
        <authorList>
            <person name="Kim H.-S."/>
            <person name="Busman M."/>
            <person name="Brown D.W."/>
            <person name="Divon H."/>
            <person name="Uhlig S."/>
            <person name="Proctor R.H."/>
        </authorList>
    </citation>
    <scope>NUCLEOTIDE SEQUENCE</scope>
    <source>
        <strain evidence="13">NRRL 53441</strain>
    </source>
</reference>
<keyword evidence="9" id="KW-0503">Monooxygenase</keyword>
<evidence type="ECO:0000256" key="1">
    <source>
        <dbReference type="ARBA" id="ARBA00001974"/>
    </source>
</evidence>